<reference evidence="6" key="1">
    <citation type="submission" date="2011-10" db="EMBL/GenBank/DDBJ databases">
        <authorList>
            <person name="Genoscope - CEA"/>
        </authorList>
    </citation>
    <scope>NUCLEOTIDE SEQUENCE</scope>
</reference>
<sequence length="215" mass="24161">MKNIVNMILGRNMQRFLGNLGRSRCTRTLSYTCARQRFFDGKKILKPPVEAPSNKGETTTNPADMIKRNDILMFSQKPVNYIESVKKDGFHLANNLLIRSPDADGNIIGAVMIDTESYEVNLSQPAMGFTITNGFLVEIKEDVLQIFEKVHPKPEICVIGLGKKSRMLHERSRKYLSNLGIQLEITDSNNAAQVYDLLATERPHVIGAFLLPPNV</sequence>
<dbReference type="OrthoDB" id="20681at2759"/>
<dbReference type="EMBL" id="FO082056">
    <property type="protein sequence ID" value="CCE79118.1"/>
    <property type="molecule type" value="Genomic_DNA"/>
</dbReference>
<dbReference type="PANTHER" id="PTHR21192:SF2">
    <property type="entry name" value="NADH DEHYDROGENASE [UBIQUINONE] 1 ALPHA SUBCOMPLEX ASSEMBLY FACTOR 3"/>
    <property type="match status" value="1"/>
</dbReference>
<dbReference type="InterPro" id="IPR034095">
    <property type="entry name" value="NDUF3"/>
</dbReference>
<dbReference type="InParanoid" id="G8YPE7"/>
<dbReference type="SUPFAM" id="SSF64076">
    <property type="entry name" value="MTH938-like"/>
    <property type="match status" value="1"/>
</dbReference>
<dbReference type="GO" id="GO:0032981">
    <property type="term" value="P:mitochondrial respiratory chain complex I assembly"/>
    <property type="evidence" value="ECO:0007669"/>
    <property type="project" value="InterPro"/>
</dbReference>
<protein>
    <recommendedName>
        <fullName evidence="2">NADH dehydrogenase [ubiquinone] 1 alpha subcomplex assembly factor 3</fullName>
    </recommendedName>
</protein>
<evidence type="ECO:0000313" key="6">
    <source>
        <dbReference type="EMBL" id="CCE79118.1"/>
    </source>
</evidence>
<keyword evidence="3" id="KW-0496">Mitochondrion</keyword>
<evidence type="ECO:0000256" key="1">
    <source>
        <dbReference type="ARBA" id="ARBA00004173"/>
    </source>
</evidence>
<keyword evidence="7" id="KW-1185">Reference proteome</keyword>
<dbReference type="GO" id="GO:0005743">
    <property type="term" value="C:mitochondrial inner membrane"/>
    <property type="evidence" value="ECO:0007669"/>
    <property type="project" value="TreeGrafter"/>
</dbReference>
<evidence type="ECO:0000256" key="4">
    <source>
        <dbReference type="ARBA" id="ARBA00049984"/>
    </source>
</evidence>
<dbReference type="InterPro" id="IPR036748">
    <property type="entry name" value="MTH938-like_sf"/>
</dbReference>
<comment type="subcellular location">
    <subcellularLocation>
        <location evidence="1">Mitochondrion</location>
    </subcellularLocation>
</comment>
<dbReference type="Pfam" id="PF04430">
    <property type="entry name" value="DUF498"/>
    <property type="match status" value="1"/>
</dbReference>
<proteinExistence type="inferred from homology"/>
<dbReference type="Proteomes" id="UP000005222">
    <property type="component" value="Chromosome D"/>
</dbReference>
<dbReference type="EMBL" id="FO082057">
    <property type="protein sequence ID" value="CCE78532.1"/>
    <property type="molecule type" value="Genomic_DNA"/>
</dbReference>
<evidence type="ECO:0000256" key="2">
    <source>
        <dbReference type="ARBA" id="ARBA00021776"/>
    </source>
</evidence>
<dbReference type="eggNOG" id="KOG3363">
    <property type="taxonomic scope" value="Eukaryota"/>
</dbReference>
<dbReference type="HOGENOM" id="CLU_074390_1_1_1"/>
<accession>G8YPE7</accession>
<reference evidence="7" key="2">
    <citation type="journal article" date="2012" name="G3 (Bethesda)">
        <title>Pichia sorbitophila, an interspecies yeast hybrid reveals early steps of genome resolution following polyploidization.</title>
        <authorList>
            <person name="Leh Louis V."/>
            <person name="Despons L."/>
            <person name="Friedrich A."/>
            <person name="Martin T."/>
            <person name="Durrens P."/>
            <person name="Casaregola S."/>
            <person name="Neuveglise C."/>
            <person name="Fairhead C."/>
            <person name="Marck C."/>
            <person name="Cruz J.A."/>
            <person name="Straub M.L."/>
            <person name="Kugler V."/>
            <person name="Sacerdot C."/>
            <person name="Uzunov Z."/>
            <person name="Thierry A."/>
            <person name="Weiss S."/>
            <person name="Bleykasten C."/>
            <person name="De Montigny J."/>
            <person name="Jacques N."/>
            <person name="Jung P."/>
            <person name="Lemaire M."/>
            <person name="Mallet S."/>
            <person name="Morel G."/>
            <person name="Richard G.F."/>
            <person name="Sarkar A."/>
            <person name="Savel G."/>
            <person name="Schacherer J."/>
            <person name="Seret M.L."/>
            <person name="Talla E."/>
            <person name="Samson G."/>
            <person name="Jubin C."/>
            <person name="Poulain J."/>
            <person name="Vacherie B."/>
            <person name="Barbe V."/>
            <person name="Pelletier E."/>
            <person name="Sherman D.J."/>
            <person name="Westhof E."/>
            <person name="Weissenbach J."/>
            <person name="Baret P.V."/>
            <person name="Wincker P."/>
            <person name="Gaillardin C."/>
            <person name="Dujon B."/>
            <person name="Souciet J.L."/>
        </authorList>
    </citation>
    <scope>NUCLEOTIDE SEQUENCE [LARGE SCALE GENOMIC DNA]</scope>
    <source>
        <strain evidence="7">ATCC MYA-4447 / BCRC 22081 / CBS 7064 / NBRC 10061 / NRRL Y-12695</strain>
    </source>
</reference>
<name>G8YPE7_PICSO</name>
<comment type="similarity">
    <text evidence="4">Belongs to the NDUFAF3 family.</text>
</comment>
<organism evidence="6 7">
    <name type="scientific">Pichia sorbitophila (strain ATCC MYA-4447 / BCRC 22081 / CBS 7064 / NBRC 10061 / NRRL Y-12695)</name>
    <name type="common">Hybrid yeast</name>
    <dbReference type="NCBI Taxonomy" id="559304"/>
    <lineage>
        <taxon>Eukaryota</taxon>
        <taxon>Fungi</taxon>
        <taxon>Dikarya</taxon>
        <taxon>Ascomycota</taxon>
        <taxon>Saccharomycotina</taxon>
        <taxon>Pichiomycetes</taxon>
        <taxon>Debaryomycetaceae</taxon>
        <taxon>Millerozyma</taxon>
    </lineage>
</organism>
<dbReference type="STRING" id="559304.G8YPE7"/>
<gene>
    <name evidence="6" type="primary">Piso0_001158</name>
    <name evidence="5" type="ORF">GNLVRS01_PISO0C12168g</name>
    <name evidence="6" type="ORF">GNLVRS01_PISO0D12235g</name>
</gene>
<dbReference type="PANTHER" id="PTHR21192">
    <property type="entry name" value="NUCLEAR PROTEIN E3-3"/>
    <property type="match status" value="1"/>
</dbReference>
<dbReference type="Gene3D" id="3.40.1230.10">
    <property type="entry name" value="MTH938-like"/>
    <property type="match status" value="1"/>
</dbReference>
<dbReference type="CDD" id="cd05125">
    <property type="entry name" value="Mth938_2P1-like"/>
    <property type="match status" value="1"/>
</dbReference>
<dbReference type="Proteomes" id="UP000005222">
    <property type="component" value="Chromosome C"/>
</dbReference>
<evidence type="ECO:0000256" key="3">
    <source>
        <dbReference type="ARBA" id="ARBA00023128"/>
    </source>
</evidence>
<dbReference type="OMA" id="INIIDDW"/>
<evidence type="ECO:0000313" key="7">
    <source>
        <dbReference type="Proteomes" id="UP000005222"/>
    </source>
</evidence>
<dbReference type="AlphaFoldDB" id="G8YPE7"/>
<dbReference type="InterPro" id="IPR007523">
    <property type="entry name" value="NDUFAF3/AAMDC"/>
</dbReference>
<evidence type="ECO:0000313" key="5">
    <source>
        <dbReference type="EMBL" id="CCE78532.1"/>
    </source>
</evidence>